<dbReference type="SUPFAM" id="SSF52151">
    <property type="entry name" value="FabD/lysophospholipase-like"/>
    <property type="match status" value="1"/>
</dbReference>
<comment type="caution">
    <text evidence="2">The sequence shown here is derived from an EMBL/GenBank/DDBJ whole genome shotgun (WGS) entry which is preliminary data.</text>
</comment>
<evidence type="ECO:0000313" key="3">
    <source>
        <dbReference type="Proteomes" id="UP001140094"/>
    </source>
</evidence>
<name>A0A9W8HLR7_9FUNG</name>
<dbReference type="Gene3D" id="3.30.70.3320">
    <property type="match status" value="1"/>
</dbReference>
<dbReference type="EMBL" id="JANBUO010003516">
    <property type="protein sequence ID" value="KAJ2790523.1"/>
    <property type="molecule type" value="Genomic_DNA"/>
</dbReference>
<dbReference type="Gene3D" id="3.40.366.10">
    <property type="entry name" value="Malonyl-Coenzyme A Acyl Carrier Protein, domain 2"/>
    <property type="match status" value="1"/>
</dbReference>
<feature type="non-terminal residue" evidence="2">
    <location>
        <position position="316"/>
    </location>
</feature>
<dbReference type="OrthoDB" id="5417908at2759"/>
<dbReference type="GO" id="GO:0004312">
    <property type="term" value="F:fatty acid synthase activity"/>
    <property type="evidence" value="ECO:0007669"/>
    <property type="project" value="InterPro"/>
</dbReference>
<dbReference type="Gene3D" id="3.20.20.70">
    <property type="entry name" value="Aldolase class I"/>
    <property type="match status" value="1"/>
</dbReference>
<evidence type="ECO:0000313" key="2">
    <source>
        <dbReference type="EMBL" id="KAJ2790523.1"/>
    </source>
</evidence>
<sequence>MVSVRGISKTELENHISTFNAQYSSPMEQVYLAVVNTSNHFIVSGVTKFAALFAAYLVSQSANADEDQARIPFKKRRPVIDVSYLEIVVPYHCCLLECLVGSIYAAAKEKQWVFASADMRLPVYACADGHDIRDETDVTHYLLESMCVLPVDWPKTTASPDITHIVDFGPGGLNGFGLLAHKNVKGRGVPVICAGALVSQTSRSQLGTGADLYKAQFSNVITAPNWLAEFGPRLVRMAHDGTIHIDSRMHRVLGMPTVMVAGMTPTTCNVQLVAAITRAGYHVEFAGGGIHSERELVASLKKLTASIEPGCGITLN</sequence>
<dbReference type="InterPro" id="IPR001227">
    <property type="entry name" value="Ac_transferase_dom_sf"/>
</dbReference>
<dbReference type="PANTHER" id="PTHR10982">
    <property type="entry name" value="MALONYL COA-ACYL CARRIER PROTEIN TRANSACYLASE"/>
    <property type="match status" value="1"/>
</dbReference>
<reference evidence="2" key="1">
    <citation type="submission" date="2022-07" db="EMBL/GenBank/DDBJ databases">
        <title>Phylogenomic reconstructions and comparative analyses of Kickxellomycotina fungi.</title>
        <authorList>
            <person name="Reynolds N.K."/>
            <person name="Stajich J.E."/>
            <person name="Barry K."/>
            <person name="Grigoriev I.V."/>
            <person name="Crous P."/>
            <person name="Smith M.E."/>
        </authorList>
    </citation>
    <scope>NUCLEOTIDE SEQUENCE</scope>
    <source>
        <strain evidence="2">NRRL 1565</strain>
    </source>
</reference>
<dbReference type="GO" id="GO:0006633">
    <property type="term" value="P:fatty acid biosynthetic process"/>
    <property type="evidence" value="ECO:0007669"/>
    <property type="project" value="InterPro"/>
</dbReference>
<dbReference type="GO" id="GO:0004321">
    <property type="term" value="F:fatty-acyl-CoA synthase activity"/>
    <property type="evidence" value="ECO:0007669"/>
    <property type="project" value="UniProtKB-EC"/>
</dbReference>
<dbReference type="InterPro" id="IPR016035">
    <property type="entry name" value="Acyl_Trfase/lysoPLipase"/>
</dbReference>
<dbReference type="InterPro" id="IPR003965">
    <property type="entry name" value="Fatty_acid_synthase"/>
</dbReference>
<dbReference type="InterPro" id="IPR050830">
    <property type="entry name" value="Fungal_FAS"/>
</dbReference>
<proteinExistence type="predicted"/>
<dbReference type="AlphaFoldDB" id="A0A9W8HLR7"/>
<organism evidence="2 3">
    <name type="scientific">Coemansia guatemalensis</name>
    <dbReference type="NCBI Taxonomy" id="2761395"/>
    <lineage>
        <taxon>Eukaryota</taxon>
        <taxon>Fungi</taxon>
        <taxon>Fungi incertae sedis</taxon>
        <taxon>Zoopagomycota</taxon>
        <taxon>Kickxellomycotina</taxon>
        <taxon>Kickxellomycetes</taxon>
        <taxon>Kickxellales</taxon>
        <taxon>Kickxellaceae</taxon>
        <taxon>Coemansia</taxon>
    </lineage>
</organism>
<dbReference type="PANTHER" id="PTHR10982:SF21">
    <property type="entry name" value="FATTY ACID SYNTHASE SUBUNIT BETA"/>
    <property type="match status" value="1"/>
</dbReference>
<protein>
    <submittedName>
        <fullName evidence="2">Fatty acid synthase alpha subunit Lsd1</fullName>
        <ecNumber evidence="2">2.3.1.86</ecNumber>
    </submittedName>
</protein>
<gene>
    <name evidence="2" type="primary">fas2_19</name>
    <name evidence="2" type="ORF">H4R20_007002</name>
</gene>
<keyword evidence="2" id="KW-0012">Acyltransferase</keyword>
<dbReference type="Proteomes" id="UP001140094">
    <property type="component" value="Unassembled WGS sequence"/>
</dbReference>
<dbReference type="GO" id="GO:0005835">
    <property type="term" value="C:fatty acid synthase complex"/>
    <property type="evidence" value="ECO:0007669"/>
    <property type="project" value="InterPro"/>
</dbReference>
<dbReference type="PRINTS" id="PR01483">
    <property type="entry name" value="FASYNTHASE"/>
</dbReference>
<dbReference type="InterPro" id="IPR013785">
    <property type="entry name" value="Aldolase_TIM"/>
</dbReference>
<keyword evidence="1 2" id="KW-0808">Transferase</keyword>
<dbReference type="EC" id="2.3.1.86" evidence="2"/>
<accession>A0A9W8HLR7</accession>
<keyword evidence="3" id="KW-1185">Reference proteome</keyword>
<evidence type="ECO:0000256" key="1">
    <source>
        <dbReference type="ARBA" id="ARBA00022679"/>
    </source>
</evidence>